<keyword evidence="6" id="KW-0032">Aminotransferase</keyword>
<dbReference type="KEGG" id="tli:Tlie_0842"/>
<dbReference type="Gene3D" id="3.90.1150.10">
    <property type="entry name" value="Aspartate Aminotransferase, domain 1"/>
    <property type="match status" value="1"/>
</dbReference>
<dbReference type="PANTHER" id="PTHR30244">
    <property type="entry name" value="TRANSAMINASE"/>
    <property type="match status" value="1"/>
</dbReference>
<organism evidence="6 7">
    <name type="scientific">Thermovirga lienii (strain ATCC BAA-1197 / DSM 17291 / Cas60314)</name>
    <dbReference type="NCBI Taxonomy" id="580340"/>
    <lineage>
        <taxon>Bacteria</taxon>
        <taxon>Thermotogati</taxon>
        <taxon>Synergistota</taxon>
        <taxon>Synergistia</taxon>
        <taxon>Synergistales</taxon>
        <taxon>Thermovirgaceae</taxon>
        <taxon>Thermovirga</taxon>
    </lineage>
</organism>
<evidence type="ECO:0000313" key="6">
    <source>
        <dbReference type="EMBL" id="AER66575.1"/>
    </source>
</evidence>
<dbReference type="CDD" id="cd00616">
    <property type="entry name" value="AHBA_syn"/>
    <property type="match status" value="1"/>
</dbReference>
<evidence type="ECO:0000313" key="7">
    <source>
        <dbReference type="Proteomes" id="UP000005868"/>
    </source>
</evidence>
<feature type="modified residue" description="N6-(pyridoxal phosphate)lysine" evidence="4">
    <location>
        <position position="191"/>
    </location>
</feature>
<dbReference type="PIRSF" id="PIRSF000390">
    <property type="entry name" value="PLP_StrS"/>
    <property type="match status" value="1"/>
</dbReference>
<accession>G7V9M5</accession>
<dbReference type="STRING" id="580340.Tlie_0842"/>
<protein>
    <submittedName>
        <fullName evidence="6">DegT/DnrJ/EryC1/StrS aminotransferase</fullName>
    </submittedName>
</protein>
<dbReference type="InterPro" id="IPR015424">
    <property type="entry name" value="PyrdxlP-dep_Trfase"/>
</dbReference>
<dbReference type="InterPro" id="IPR015422">
    <property type="entry name" value="PyrdxlP-dep_Trfase_small"/>
</dbReference>
<dbReference type="HOGENOM" id="CLU_033332_6_2_0"/>
<dbReference type="eggNOG" id="COG0399">
    <property type="taxonomic scope" value="Bacteria"/>
</dbReference>
<reference evidence="6 7" key="2">
    <citation type="journal article" date="2012" name="Stand. Genomic Sci.">
        <title>Genome sequence of the moderately thermophilic, amino-acid-degrading and sulfur-reducing bacterium Thermovirga lienii type strain (Cas60314(T)).</title>
        <authorList>
            <person name="Goker M."/>
            <person name="Saunders E."/>
            <person name="Lapidus A."/>
            <person name="Nolan M."/>
            <person name="Lucas S."/>
            <person name="Hammon N."/>
            <person name="Deshpande S."/>
            <person name="Cheng J.F."/>
            <person name="Han C."/>
            <person name="Tapia R."/>
            <person name="Goodwin L.A."/>
            <person name="Pitluck S."/>
            <person name="Liolios K."/>
            <person name="Mavromatis K."/>
            <person name="Pagani I."/>
            <person name="Ivanova N."/>
            <person name="Mikhailova N."/>
            <person name="Pati A."/>
            <person name="Chen A."/>
            <person name="Palaniappan K."/>
            <person name="Land M."/>
            <person name="Chang Y.J."/>
            <person name="Jeffries C.D."/>
            <person name="Brambilla E.M."/>
            <person name="Rohde M."/>
            <person name="Spring S."/>
            <person name="Detter J.C."/>
            <person name="Woyke T."/>
            <person name="Bristow J."/>
            <person name="Eisen J.A."/>
            <person name="Markowitz V."/>
            <person name="Hugenholtz P."/>
            <person name="Kyrpides N.C."/>
            <person name="Klenk H.P."/>
        </authorList>
    </citation>
    <scope>NUCLEOTIDE SEQUENCE [LARGE SCALE GENOMIC DNA]</scope>
    <source>
        <strain evidence="7">ATCC BAA-1197 / DSM 17291 / Cas60314</strain>
    </source>
</reference>
<reference evidence="7" key="1">
    <citation type="submission" date="2011-10" db="EMBL/GenBank/DDBJ databases">
        <title>The complete genome of chromosome of Thermovirga lienii DSM 17291.</title>
        <authorList>
            <consortium name="US DOE Joint Genome Institute (JGI-PGF)"/>
            <person name="Lucas S."/>
            <person name="Copeland A."/>
            <person name="Lapidus A."/>
            <person name="Glavina del Rio T."/>
            <person name="Dalin E."/>
            <person name="Tice H."/>
            <person name="Bruce D."/>
            <person name="Goodwin L."/>
            <person name="Pitluck S."/>
            <person name="Peters L."/>
            <person name="Mikhailova N."/>
            <person name="Saunders E."/>
            <person name="Kyrpides N."/>
            <person name="Mavromatis K."/>
            <person name="Ivanova N."/>
            <person name="Last F.I."/>
            <person name="Brettin T."/>
            <person name="Detter J.C."/>
            <person name="Han C."/>
            <person name="Larimer F."/>
            <person name="Land M."/>
            <person name="Hauser L."/>
            <person name="Markowitz V."/>
            <person name="Cheng J.-F."/>
            <person name="Hugenholtz P."/>
            <person name="Woyke T."/>
            <person name="Wu D."/>
            <person name="Spring S."/>
            <person name="Schroeder M."/>
            <person name="Brambilla E.-M."/>
            <person name="Klenk H.-P."/>
            <person name="Eisen J.A."/>
        </authorList>
    </citation>
    <scope>NUCLEOTIDE SEQUENCE [LARGE SCALE GENOMIC DNA]</scope>
    <source>
        <strain evidence="7">ATCC BAA-1197 / DSM 17291 / Cas60314</strain>
    </source>
</reference>
<evidence type="ECO:0000256" key="1">
    <source>
        <dbReference type="ARBA" id="ARBA00022898"/>
    </source>
</evidence>
<dbReference type="GO" id="GO:0008483">
    <property type="term" value="F:transaminase activity"/>
    <property type="evidence" value="ECO:0007669"/>
    <property type="project" value="UniProtKB-KW"/>
</dbReference>
<comment type="similarity">
    <text evidence="2 5">Belongs to the DegT/DnrJ/EryC1 family.</text>
</comment>
<evidence type="ECO:0000256" key="2">
    <source>
        <dbReference type="ARBA" id="ARBA00037999"/>
    </source>
</evidence>
<dbReference type="InterPro" id="IPR000653">
    <property type="entry name" value="DegT/StrS_aminotransferase"/>
</dbReference>
<dbReference type="InterPro" id="IPR015421">
    <property type="entry name" value="PyrdxlP-dep_Trfase_major"/>
</dbReference>
<evidence type="ECO:0000256" key="4">
    <source>
        <dbReference type="PIRSR" id="PIRSR000390-2"/>
    </source>
</evidence>
<feature type="active site" description="Proton acceptor" evidence="3">
    <location>
        <position position="191"/>
    </location>
</feature>
<dbReference type="PANTHER" id="PTHR30244:SF36">
    <property type="entry name" value="3-OXO-GLUCOSE-6-PHOSPHATE:GLUTAMATE AMINOTRANSFERASE"/>
    <property type="match status" value="1"/>
</dbReference>
<evidence type="ECO:0000256" key="5">
    <source>
        <dbReference type="RuleBase" id="RU004508"/>
    </source>
</evidence>
<dbReference type="Pfam" id="PF01041">
    <property type="entry name" value="DegT_DnrJ_EryC1"/>
    <property type="match status" value="1"/>
</dbReference>
<dbReference type="SUPFAM" id="SSF53383">
    <property type="entry name" value="PLP-dependent transferases"/>
    <property type="match status" value="1"/>
</dbReference>
<proteinExistence type="inferred from homology"/>
<dbReference type="EMBL" id="CP003096">
    <property type="protein sequence ID" value="AER66575.1"/>
    <property type="molecule type" value="Genomic_DNA"/>
</dbReference>
<dbReference type="FunFam" id="3.40.640.10:FF:000089">
    <property type="entry name" value="Aminotransferase, DegT/DnrJ/EryC1/StrS family"/>
    <property type="match status" value="1"/>
</dbReference>
<sequence>MPDRTLPSFDLKRNFKRVKEEIMEALERVLESQHFILGPEVKAFEEEVASYLGVEHAIGCASGSDALLLALMALDISEGDEVITTPYTFFATASCIARLGARPVFVDVEPDTYNISVDGIKNALSERTKAILPVHLFGQMVKVEEIKEVAPGITIVEDAAQAIGAVRFVDGKAIKAGTFGELACFSFFPTKNLGAYGDGGMVVAKSKKLADRIFRLRVHGAGRQYMHEEIGINSRLDALQAAILRVRLRHLEIWNEERRKAAFRYDLLIAEKGLNEWVTPPRADEHNHHTYHQYVVRCQRRDQLQKFLQDKGITTRVYYPVPLHLQKCFQYLGYKEGQFPVSESLSKESLALPMFPEITPEEQEWVIDSIRQFYLK</sequence>
<dbReference type="AlphaFoldDB" id="G7V9M5"/>
<keyword evidence="6" id="KW-0808">Transferase</keyword>
<name>G7V9M5_THELD</name>
<dbReference type="GO" id="GO:0030170">
    <property type="term" value="F:pyridoxal phosphate binding"/>
    <property type="evidence" value="ECO:0007669"/>
    <property type="project" value="UniProtKB-ARBA"/>
</dbReference>
<evidence type="ECO:0000256" key="3">
    <source>
        <dbReference type="PIRSR" id="PIRSR000390-1"/>
    </source>
</evidence>
<dbReference type="Proteomes" id="UP000005868">
    <property type="component" value="Chromosome"/>
</dbReference>
<dbReference type="OrthoDB" id="9810913at2"/>
<keyword evidence="7" id="KW-1185">Reference proteome</keyword>
<gene>
    <name evidence="6" type="ordered locus">Tlie_0842</name>
</gene>
<dbReference type="GO" id="GO:0000271">
    <property type="term" value="P:polysaccharide biosynthetic process"/>
    <property type="evidence" value="ECO:0007669"/>
    <property type="project" value="TreeGrafter"/>
</dbReference>
<keyword evidence="1 4" id="KW-0663">Pyridoxal phosphate</keyword>
<dbReference type="Gene3D" id="3.40.640.10">
    <property type="entry name" value="Type I PLP-dependent aspartate aminotransferase-like (Major domain)"/>
    <property type="match status" value="1"/>
</dbReference>